<feature type="compositionally biased region" description="Basic and acidic residues" evidence="1">
    <location>
        <begin position="63"/>
        <end position="82"/>
    </location>
</feature>
<feature type="compositionally biased region" description="Basic and acidic residues" evidence="1">
    <location>
        <begin position="25"/>
        <end position="39"/>
    </location>
</feature>
<evidence type="ECO:0000313" key="2">
    <source>
        <dbReference type="EMBL" id="KAH0448735.1"/>
    </source>
</evidence>
<feature type="region of interest" description="Disordered" evidence="1">
    <location>
        <begin position="1"/>
        <end position="95"/>
    </location>
</feature>
<accession>A0AAV7FXR5</accession>
<sequence>MGLLKGAGQQYWPAVTPGSNQEVSTEERKVAGKRGEKGLKSFPNKRLHFGKNLSKQLNSTNPKAKEVKADGGGEGAEPEKTTKANGHNMLTGPAHEASCNESLQTLSKGSEIAEPVPSLLGGIWGVGEKESSDV</sequence>
<organism evidence="2 3">
    <name type="scientific">Dendrobium chrysotoxum</name>
    <name type="common">Orchid</name>
    <dbReference type="NCBI Taxonomy" id="161865"/>
    <lineage>
        <taxon>Eukaryota</taxon>
        <taxon>Viridiplantae</taxon>
        <taxon>Streptophyta</taxon>
        <taxon>Embryophyta</taxon>
        <taxon>Tracheophyta</taxon>
        <taxon>Spermatophyta</taxon>
        <taxon>Magnoliopsida</taxon>
        <taxon>Liliopsida</taxon>
        <taxon>Asparagales</taxon>
        <taxon>Orchidaceae</taxon>
        <taxon>Epidendroideae</taxon>
        <taxon>Malaxideae</taxon>
        <taxon>Dendrobiinae</taxon>
        <taxon>Dendrobium</taxon>
    </lineage>
</organism>
<dbReference type="AlphaFoldDB" id="A0AAV7FXR5"/>
<evidence type="ECO:0000256" key="1">
    <source>
        <dbReference type="SAM" id="MobiDB-lite"/>
    </source>
</evidence>
<dbReference type="EMBL" id="JAGFBR010000019">
    <property type="protein sequence ID" value="KAH0448735.1"/>
    <property type="molecule type" value="Genomic_DNA"/>
</dbReference>
<protein>
    <submittedName>
        <fullName evidence="2">Uncharacterized protein</fullName>
    </submittedName>
</protein>
<keyword evidence="3" id="KW-1185">Reference proteome</keyword>
<evidence type="ECO:0000313" key="3">
    <source>
        <dbReference type="Proteomes" id="UP000775213"/>
    </source>
</evidence>
<dbReference type="Proteomes" id="UP000775213">
    <property type="component" value="Unassembled WGS sequence"/>
</dbReference>
<reference evidence="2 3" key="1">
    <citation type="journal article" date="2021" name="Hortic Res">
        <title>Chromosome-scale assembly of the Dendrobium chrysotoxum genome enhances the understanding of orchid evolution.</title>
        <authorList>
            <person name="Zhang Y."/>
            <person name="Zhang G.Q."/>
            <person name="Zhang D."/>
            <person name="Liu X.D."/>
            <person name="Xu X.Y."/>
            <person name="Sun W.H."/>
            <person name="Yu X."/>
            <person name="Zhu X."/>
            <person name="Wang Z.W."/>
            <person name="Zhao X."/>
            <person name="Zhong W.Y."/>
            <person name="Chen H."/>
            <person name="Yin W.L."/>
            <person name="Huang T."/>
            <person name="Niu S.C."/>
            <person name="Liu Z.J."/>
        </authorList>
    </citation>
    <scope>NUCLEOTIDE SEQUENCE [LARGE SCALE GENOMIC DNA]</scope>
    <source>
        <strain evidence="2">Lindl</strain>
    </source>
</reference>
<name>A0AAV7FXR5_DENCH</name>
<proteinExistence type="predicted"/>
<gene>
    <name evidence="2" type="ORF">IEQ34_022535</name>
</gene>
<feature type="compositionally biased region" description="Polar residues" evidence="1">
    <location>
        <begin position="53"/>
        <end position="62"/>
    </location>
</feature>
<comment type="caution">
    <text evidence="2">The sequence shown here is derived from an EMBL/GenBank/DDBJ whole genome shotgun (WGS) entry which is preliminary data.</text>
</comment>